<dbReference type="RefSeq" id="WP_182847106.1">
    <property type="nucleotide sequence ID" value="NZ_BAAALP010000085.1"/>
</dbReference>
<proteinExistence type="predicted"/>
<evidence type="ECO:0000313" key="1">
    <source>
        <dbReference type="EMBL" id="MBA8955108.1"/>
    </source>
</evidence>
<sequence>MTHSASPLEVAESEVGDRVEEPSEDALFMMLQELEHPANTFLTVQPDQADPSWYAVASLLEDGRFEVERRDVRRRRHHLTVETDPSQIARMLVLWPAE</sequence>
<dbReference type="AlphaFoldDB" id="A0A7W3QQC3"/>
<organism evidence="1 2">
    <name type="scientific">Actinomadura namibiensis</name>
    <dbReference type="NCBI Taxonomy" id="182080"/>
    <lineage>
        <taxon>Bacteria</taxon>
        <taxon>Bacillati</taxon>
        <taxon>Actinomycetota</taxon>
        <taxon>Actinomycetes</taxon>
        <taxon>Streptosporangiales</taxon>
        <taxon>Thermomonosporaceae</taxon>
        <taxon>Actinomadura</taxon>
    </lineage>
</organism>
<name>A0A7W3QQC3_ACTNM</name>
<dbReference type="Proteomes" id="UP000572680">
    <property type="component" value="Unassembled WGS sequence"/>
</dbReference>
<accession>A0A7W3QQC3</accession>
<evidence type="ECO:0000313" key="2">
    <source>
        <dbReference type="Proteomes" id="UP000572680"/>
    </source>
</evidence>
<keyword evidence="2" id="KW-1185">Reference proteome</keyword>
<reference evidence="1 2" key="1">
    <citation type="submission" date="2020-08" db="EMBL/GenBank/DDBJ databases">
        <title>Genomic Encyclopedia of Type Strains, Phase IV (KMG-IV): sequencing the most valuable type-strain genomes for metagenomic binning, comparative biology and taxonomic classification.</title>
        <authorList>
            <person name="Goeker M."/>
        </authorList>
    </citation>
    <scope>NUCLEOTIDE SEQUENCE [LARGE SCALE GENOMIC DNA]</scope>
    <source>
        <strain evidence="1 2">DSM 44197</strain>
    </source>
</reference>
<protein>
    <submittedName>
        <fullName evidence="1">Uncharacterized protein</fullName>
    </submittedName>
</protein>
<comment type="caution">
    <text evidence="1">The sequence shown here is derived from an EMBL/GenBank/DDBJ whole genome shotgun (WGS) entry which is preliminary data.</text>
</comment>
<gene>
    <name evidence="1" type="ORF">HNR61_006765</name>
</gene>
<dbReference type="EMBL" id="JACJIA010000010">
    <property type="protein sequence ID" value="MBA8955108.1"/>
    <property type="molecule type" value="Genomic_DNA"/>
</dbReference>